<dbReference type="Proteomes" id="UP000194546">
    <property type="component" value="Unassembled WGS sequence"/>
</dbReference>
<dbReference type="AlphaFoldDB" id="A0A242M8F7"/>
<dbReference type="InterPro" id="IPR029058">
    <property type="entry name" value="AB_hydrolase_fold"/>
</dbReference>
<gene>
    <name evidence="2" type="ORF">PAMC26510_30515</name>
</gene>
<dbReference type="Gene3D" id="3.40.50.1820">
    <property type="entry name" value="alpha/beta hydrolase"/>
    <property type="match status" value="1"/>
</dbReference>
<organism evidence="2 3">
    <name type="scientific">Caballeronia sordidicola</name>
    <name type="common">Burkholderia sordidicola</name>
    <dbReference type="NCBI Taxonomy" id="196367"/>
    <lineage>
        <taxon>Bacteria</taxon>
        <taxon>Pseudomonadati</taxon>
        <taxon>Pseudomonadota</taxon>
        <taxon>Betaproteobacteria</taxon>
        <taxon>Burkholderiales</taxon>
        <taxon>Burkholderiaceae</taxon>
        <taxon>Caballeronia</taxon>
    </lineage>
</organism>
<dbReference type="Pfam" id="PF06821">
    <property type="entry name" value="Ser_hydrolase"/>
    <property type="match status" value="1"/>
</dbReference>
<dbReference type="InterPro" id="IPR010662">
    <property type="entry name" value="RBBP9/YdeN"/>
</dbReference>
<accession>A0A242M8F7</accession>
<sequence>MHFTFSPIKPPSGKKRRPLADNQMTISWFSPTPPRSRIGPHHAGFGRSEVHMSSNSTSAWPPRLVTVPGLHGSEGAHWQTWLERQLPKSRRVMQDDWDAPQLDTWAQAVADTVSSVRGRVILAAHSFGCLAAAHAIAEGLTSDAVAGVLFVAPASPDKFRFAGTFEARKLNVPSVLIASQTDPWMPFDDALRLASQFGSALVNLGDAGHINTAAGFGPWPRAKYFVDTLIHCAAPSHFGEKKAVARDVFERFEQPAYG</sequence>
<reference evidence="2 3" key="1">
    <citation type="submission" date="2017-03" db="EMBL/GenBank/DDBJ databases">
        <title>Genome analysis of strain PAMC 26510.</title>
        <authorList>
            <person name="Oh H.-M."/>
            <person name="Yang J.-A."/>
        </authorList>
    </citation>
    <scope>NUCLEOTIDE SEQUENCE [LARGE SCALE GENOMIC DNA]</scope>
    <source>
        <strain evidence="2 3">PAMC 26510</strain>
    </source>
</reference>
<evidence type="ECO:0000256" key="1">
    <source>
        <dbReference type="SAM" id="MobiDB-lite"/>
    </source>
</evidence>
<evidence type="ECO:0000313" key="3">
    <source>
        <dbReference type="Proteomes" id="UP000194546"/>
    </source>
</evidence>
<dbReference type="SUPFAM" id="SSF53474">
    <property type="entry name" value="alpha/beta-Hydrolases"/>
    <property type="match status" value="1"/>
</dbReference>
<feature type="region of interest" description="Disordered" evidence="1">
    <location>
        <begin position="1"/>
        <end position="58"/>
    </location>
</feature>
<protein>
    <submittedName>
        <fullName evidence="2">Putative esterase of the alpha/beta hydrolase protein</fullName>
    </submittedName>
</protein>
<dbReference type="GO" id="GO:0016787">
    <property type="term" value="F:hydrolase activity"/>
    <property type="evidence" value="ECO:0007669"/>
    <property type="project" value="UniProtKB-KW"/>
</dbReference>
<evidence type="ECO:0000313" key="2">
    <source>
        <dbReference type="EMBL" id="OTP67545.1"/>
    </source>
</evidence>
<dbReference type="EMBL" id="NBTY01000194">
    <property type="protein sequence ID" value="OTP67545.1"/>
    <property type="molecule type" value="Genomic_DNA"/>
</dbReference>
<proteinExistence type="predicted"/>
<comment type="caution">
    <text evidence="2">The sequence shown here is derived from an EMBL/GenBank/DDBJ whole genome shotgun (WGS) entry which is preliminary data.</text>
</comment>
<keyword evidence="2" id="KW-0378">Hydrolase</keyword>
<name>A0A242M8F7_CABSO</name>